<dbReference type="RefSeq" id="WP_232238767.1">
    <property type="nucleotide sequence ID" value="NZ_JAUSUY010000048.1"/>
</dbReference>
<organism evidence="1 2">
    <name type="scientific">Paenibacillus forsythiae</name>
    <dbReference type="NCBI Taxonomy" id="365616"/>
    <lineage>
        <taxon>Bacteria</taxon>
        <taxon>Bacillati</taxon>
        <taxon>Bacillota</taxon>
        <taxon>Bacilli</taxon>
        <taxon>Bacillales</taxon>
        <taxon>Paenibacillaceae</taxon>
        <taxon>Paenibacillus</taxon>
    </lineage>
</organism>
<protein>
    <submittedName>
        <fullName evidence="1">Uncharacterized protein</fullName>
    </submittedName>
</protein>
<evidence type="ECO:0000313" key="2">
    <source>
        <dbReference type="Proteomes" id="UP001248709"/>
    </source>
</evidence>
<evidence type="ECO:0000313" key="1">
    <source>
        <dbReference type="EMBL" id="MDT3429248.1"/>
    </source>
</evidence>
<proteinExistence type="predicted"/>
<name>A0ABU3HEL7_9BACL</name>
<reference evidence="1 2" key="1">
    <citation type="submission" date="2023-07" db="EMBL/GenBank/DDBJ databases">
        <title>Genomic Encyclopedia of Type Strains, Phase IV (KMG-IV): sequencing the most valuable type-strain genomes for metagenomic binning, comparative biology and taxonomic classification.</title>
        <authorList>
            <person name="Goeker M."/>
        </authorList>
    </citation>
    <scope>NUCLEOTIDE SEQUENCE [LARGE SCALE GENOMIC DNA]</scope>
    <source>
        <strain evidence="1 2">T98</strain>
    </source>
</reference>
<gene>
    <name evidence="1" type="ORF">J2Z22_004849</name>
</gene>
<sequence>MLKRGPERWDEPVRAEEAAGFFHKYLTDKEYRRRIDFSDKESLKLWEWNEKTAKGVAKLIADMPMSKWANAKGSSTKFADGIFSLAFDIIQEDKAVLHRWSLEIVLYRLHVHFERRTERENQ</sequence>
<dbReference type="Proteomes" id="UP001248709">
    <property type="component" value="Unassembled WGS sequence"/>
</dbReference>
<accession>A0ABU3HEL7</accession>
<dbReference type="EMBL" id="JAUSUY010000048">
    <property type="protein sequence ID" value="MDT3429248.1"/>
    <property type="molecule type" value="Genomic_DNA"/>
</dbReference>
<keyword evidence="2" id="KW-1185">Reference proteome</keyword>
<comment type="caution">
    <text evidence="1">The sequence shown here is derived from an EMBL/GenBank/DDBJ whole genome shotgun (WGS) entry which is preliminary data.</text>
</comment>